<organism evidence="1 2">
    <name type="scientific">Aliarcobacter butzleri L348</name>
    <dbReference type="NCBI Taxonomy" id="1447256"/>
    <lineage>
        <taxon>Bacteria</taxon>
        <taxon>Pseudomonadati</taxon>
        <taxon>Campylobacterota</taxon>
        <taxon>Epsilonproteobacteria</taxon>
        <taxon>Campylobacterales</taxon>
        <taxon>Arcobacteraceae</taxon>
        <taxon>Aliarcobacter</taxon>
    </lineage>
</organism>
<comment type="caution">
    <text evidence="1">The sequence shown here is derived from an EMBL/GenBank/DDBJ whole genome shotgun (WGS) entry which is preliminary data.</text>
</comment>
<dbReference type="EMBL" id="JAIQ01000024">
    <property type="protein sequence ID" value="KLE02498.1"/>
    <property type="molecule type" value="Genomic_DNA"/>
</dbReference>
<name>A0A0G9KE44_9BACT</name>
<gene>
    <name evidence="1" type="ORF">AA20_00840</name>
</gene>
<protein>
    <submittedName>
        <fullName evidence="1">Uncharacterized protein</fullName>
    </submittedName>
</protein>
<accession>A0A0G9KE44</accession>
<evidence type="ECO:0000313" key="1">
    <source>
        <dbReference type="EMBL" id="KLE02498.1"/>
    </source>
</evidence>
<reference evidence="1 2" key="1">
    <citation type="submission" date="2014-01" db="EMBL/GenBank/DDBJ databases">
        <title>Development of a Comparative Genomic Fingerprinting Assay for High Resolution Genotyping of Arcobacter butzleri.</title>
        <authorList>
            <person name="Webb A.L."/>
            <person name="Inglis G.D."/>
            <person name="Kruczkiewicz P."/>
            <person name="Selinger L.B."/>
            <person name="Taboada E.N."/>
        </authorList>
    </citation>
    <scope>NUCLEOTIDE SEQUENCE [LARGE SCALE GENOMIC DNA]</scope>
    <source>
        <strain evidence="1 2">L348</strain>
    </source>
</reference>
<dbReference type="PATRIC" id="fig|1447256.3.peg.163"/>
<dbReference type="RefSeq" id="WP_046996025.1">
    <property type="nucleotide sequence ID" value="NZ_JAIQ01000024.1"/>
</dbReference>
<dbReference type="Proteomes" id="UP000035514">
    <property type="component" value="Unassembled WGS sequence"/>
</dbReference>
<sequence>MKKIELNAENLGGRFALFCPFTNEKLDNDDNSFEIYEGAGNYLFSMCEDCMFFDAGNNAEIEKYWKNEAINAIERFVENHKEDNILIIEVLYKNEKYFFGFLDENNTNLSDIEIERRFIKKL</sequence>
<evidence type="ECO:0000313" key="2">
    <source>
        <dbReference type="Proteomes" id="UP000035514"/>
    </source>
</evidence>
<proteinExistence type="predicted"/>
<dbReference type="AlphaFoldDB" id="A0A0G9KE44"/>